<organism evidence="1 2">
    <name type="scientific">Candidatus Limivivens intestinipullorum</name>
    <dbReference type="NCBI Taxonomy" id="2840858"/>
    <lineage>
        <taxon>Bacteria</taxon>
        <taxon>Bacillati</taxon>
        <taxon>Bacillota</taxon>
        <taxon>Clostridia</taxon>
        <taxon>Lachnospirales</taxon>
        <taxon>Lachnospiraceae</taxon>
        <taxon>Lachnospiraceae incertae sedis</taxon>
        <taxon>Candidatus Limivivens</taxon>
    </lineage>
</organism>
<dbReference type="Proteomes" id="UP000823935">
    <property type="component" value="Unassembled WGS sequence"/>
</dbReference>
<dbReference type="EMBL" id="DVIQ01000080">
    <property type="protein sequence ID" value="HIS32436.1"/>
    <property type="molecule type" value="Genomic_DNA"/>
</dbReference>
<reference evidence="1" key="1">
    <citation type="submission" date="2020-10" db="EMBL/GenBank/DDBJ databases">
        <authorList>
            <person name="Gilroy R."/>
        </authorList>
    </citation>
    <scope>NUCLEOTIDE SEQUENCE</scope>
    <source>
        <strain evidence="1">CHK190-19873</strain>
    </source>
</reference>
<proteinExistence type="predicted"/>
<dbReference type="AlphaFoldDB" id="A0A9D1EVI8"/>
<name>A0A9D1EVI8_9FIRM</name>
<gene>
    <name evidence="1" type="ORF">IAB44_12975</name>
</gene>
<reference evidence="1" key="2">
    <citation type="journal article" date="2021" name="PeerJ">
        <title>Extensive microbial diversity within the chicken gut microbiome revealed by metagenomics and culture.</title>
        <authorList>
            <person name="Gilroy R."/>
            <person name="Ravi A."/>
            <person name="Getino M."/>
            <person name="Pursley I."/>
            <person name="Horton D.L."/>
            <person name="Alikhan N.F."/>
            <person name="Baker D."/>
            <person name="Gharbi K."/>
            <person name="Hall N."/>
            <person name="Watson M."/>
            <person name="Adriaenssens E.M."/>
            <person name="Foster-Nyarko E."/>
            <person name="Jarju S."/>
            <person name="Secka A."/>
            <person name="Antonio M."/>
            <person name="Oren A."/>
            <person name="Chaudhuri R.R."/>
            <person name="La Ragione R."/>
            <person name="Hildebrand F."/>
            <person name="Pallen M.J."/>
        </authorList>
    </citation>
    <scope>NUCLEOTIDE SEQUENCE</scope>
    <source>
        <strain evidence="1">CHK190-19873</strain>
    </source>
</reference>
<evidence type="ECO:0000313" key="2">
    <source>
        <dbReference type="Proteomes" id="UP000823935"/>
    </source>
</evidence>
<evidence type="ECO:0000313" key="1">
    <source>
        <dbReference type="EMBL" id="HIS32436.1"/>
    </source>
</evidence>
<protein>
    <submittedName>
        <fullName evidence="1">Uncharacterized protein</fullName>
    </submittedName>
</protein>
<accession>A0A9D1EVI8</accession>
<sequence>MSRSNPIDLESEKLPFQWGDEEESEWGELVWAERCCPGVYMVGAKPLDYSPRRSLYVVYEPETGGIFSDEALRYGTRTKDAVIFDQDADKSPAAILEFEMMRQGIELDKNSDIFTHAHYAAENYPGYFGMLIPPKDTPAGRTVRYKTVCNGLYFVESETGRWFLAAGYCIWTCDLSEFACSLGIKLTDQADDDLGYLFFDESSCVLPVYELLDWSDYQNLRNYISSQAALENELLCRYPQYALLHNHLEATHHGKGDILVNLMESLGHKLEEREETEEEIRRRIENCIRYTPQAEGEQWLLLPLIRRG</sequence>
<comment type="caution">
    <text evidence="1">The sequence shown here is derived from an EMBL/GenBank/DDBJ whole genome shotgun (WGS) entry which is preliminary data.</text>
</comment>